<dbReference type="AlphaFoldDB" id="A0AAV4G5X9"/>
<dbReference type="EMBL" id="BMAT01011856">
    <property type="protein sequence ID" value="GFR80475.1"/>
    <property type="molecule type" value="Genomic_DNA"/>
</dbReference>
<comment type="caution">
    <text evidence="2">The sequence shown here is derived from an EMBL/GenBank/DDBJ whole genome shotgun (WGS) entry which is preliminary data.</text>
</comment>
<feature type="transmembrane region" description="Helical" evidence="1">
    <location>
        <begin position="43"/>
        <end position="70"/>
    </location>
</feature>
<keyword evidence="1" id="KW-1133">Transmembrane helix</keyword>
<evidence type="ECO:0000256" key="1">
    <source>
        <dbReference type="SAM" id="Phobius"/>
    </source>
</evidence>
<evidence type="ECO:0000313" key="2">
    <source>
        <dbReference type="EMBL" id="GFR80475.1"/>
    </source>
</evidence>
<evidence type="ECO:0000313" key="3">
    <source>
        <dbReference type="Proteomes" id="UP000762676"/>
    </source>
</evidence>
<protein>
    <submittedName>
        <fullName evidence="2">Uncharacterized protein</fullName>
    </submittedName>
</protein>
<organism evidence="2 3">
    <name type="scientific">Elysia marginata</name>
    <dbReference type="NCBI Taxonomy" id="1093978"/>
    <lineage>
        <taxon>Eukaryota</taxon>
        <taxon>Metazoa</taxon>
        <taxon>Spiralia</taxon>
        <taxon>Lophotrochozoa</taxon>
        <taxon>Mollusca</taxon>
        <taxon>Gastropoda</taxon>
        <taxon>Heterobranchia</taxon>
        <taxon>Euthyneura</taxon>
        <taxon>Panpulmonata</taxon>
        <taxon>Sacoglossa</taxon>
        <taxon>Placobranchoidea</taxon>
        <taxon>Plakobranchidae</taxon>
        <taxon>Elysia</taxon>
    </lineage>
</organism>
<proteinExistence type="predicted"/>
<dbReference type="Proteomes" id="UP000762676">
    <property type="component" value="Unassembled WGS sequence"/>
</dbReference>
<sequence>MLSSLNNTVLVIGCVPSFVELLKRQSKHFIHFILHKTVIITKVLVVIGVVIVVLVVLIIVVVLVVLIIVVVVVVEVVVVVGATLKTPVLSLVNINDNFCPYKKRIAFTHAL</sequence>
<keyword evidence="1" id="KW-0812">Transmembrane</keyword>
<gene>
    <name evidence="2" type="ORF">ElyMa_005898900</name>
</gene>
<keyword evidence="3" id="KW-1185">Reference proteome</keyword>
<accession>A0AAV4G5X9</accession>
<reference evidence="2 3" key="1">
    <citation type="journal article" date="2021" name="Elife">
        <title>Chloroplast acquisition without the gene transfer in kleptoplastic sea slugs, Plakobranchus ocellatus.</title>
        <authorList>
            <person name="Maeda T."/>
            <person name="Takahashi S."/>
            <person name="Yoshida T."/>
            <person name="Shimamura S."/>
            <person name="Takaki Y."/>
            <person name="Nagai Y."/>
            <person name="Toyoda A."/>
            <person name="Suzuki Y."/>
            <person name="Arimoto A."/>
            <person name="Ishii H."/>
            <person name="Satoh N."/>
            <person name="Nishiyama T."/>
            <person name="Hasebe M."/>
            <person name="Maruyama T."/>
            <person name="Minagawa J."/>
            <person name="Obokata J."/>
            <person name="Shigenobu S."/>
        </authorList>
    </citation>
    <scope>NUCLEOTIDE SEQUENCE [LARGE SCALE GENOMIC DNA]</scope>
</reference>
<name>A0AAV4G5X9_9GAST</name>
<keyword evidence="1" id="KW-0472">Membrane</keyword>